<dbReference type="STRING" id="76123.AS203_10630"/>
<proteinExistence type="predicted"/>
<evidence type="ECO:0000313" key="4">
    <source>
        <dbReference type="EMBL" id="ALO49491.1"/>
    </source>
</evidence>
<feature type="signal peptide" evidence="2">
    <location>
        <begin position="1"/>
        <end position="24"/>
    </location>
</feature>
<dbReference type="InterPro" id="IPR027385">
    <property type="entry name" value="Beta-barrel_OMP"/>
</dbReference>
<dbReference type="AlphaFoldDB" id="A0A0S2KN10"/>
<dbReference type="KEGG" id="peo:AS203_10630"/>
<dbReference type="EMBL" id="CP013195">
    <property type="protein sequence ID" value="ALO49491.1"/>
    <property type="molecule type" value="Genomic_DNA"/>
</dbReference>
<name>A0A0S2KN10_9BACT</name>
<gene>
    <name evidence="4" type="ORF">AS203_10630</name>
</gene>
<sequence>MKKITIVFTFVAALIIGVSIPAQAQIQFGVKGGLNVSHMSLSNDLLKASNRTGFFFGPTMKFTLPIVGIGVDASALYDLRETELSNDKMSETSSFEKTVKQQQIVVPVNMRYHIGLSKLAAVLLYAGPQFGFNVGNKDQSIDGKRVDWRFKNSNFSINVGAGVMLLNHLQVSANYNIACGKTGEATIDNTIDAVKARNHAWQVAAAYYF</sequence>
<dbReference type="Proteomes" id="UP000056252">
    <property type="component" value="Chromosome"/>
</dbReference>
<evidence type="ECO:0000256" key="2">
    <source>
        <dbReference type="SAM" id="SignalP"/>
    </source>
</evidence>
<keyword evidence="1 2" id="KW-0732">Signal</keyword>
<dbReference type="OrthoDB" id="1011633at2"/>
<dbReference type="RefSeq" id="WP_060544463.1">
    <property type="nucleotide sequence ID" value="NZ_CP013195.1"/>
</dbReference>
<evidence type="ECO:0000256" key="1">
    <source>
        <dbReference type="ARBA" id="ARBA00022729"/>
    </source>
</evidence>
<reference evidence="5" key="1">
    <citation type="submission" date="2015-11" db="EMBL/GenBank/DDBJ databases">
        <authorList>
            <person name="Holder M.E."/>
            <person name="Ajami N.J."/>
            <person name="Petrosino J.F."/>
        </authorList>
    </citation>
    <scope>NUCLEOTIDE SEQUENCE [LARGE SCALE GENOMIC DNA]</scope>
    <source>
        <strain evidence="5">F0113</strain>
    </source>
</reference>
<organism evidence="4 5">
    <name type="scientific">Hoylesella enoeca</name>
    <dbReference type="NCBI Taxonomy" id="76123"/>
    <lineage>
        <taxon>Bacteria</taxon>
        <taxon>Pseudomonadati</taxon>
        <taxon>Bacteroidota</taxon>
        <taxon>Bacteroidia</taxon>
        <taxon>Bacteroidales</taxon>
        <taxon>Prevotellaceae</taxon>
        <taxon>Hoylesella</taxon>
    </lineage>
</organism>
<dbReference type="Pfam" id="PF13505">
    <property type="entry name" value="OMP_b-brl"/>
    <property type="match status" value="1"/>
</dbReference>
<accession>A0A0S2KN10</accession>
<evidence type="ECO:0000313" key="5">
    <source>
        <dbReference type="Proteomes" id="UP000056252"/>
    </source>
</evidence>
<keyword evidence="5" id="KW-1185">Reference proteome</keyword>
<dbReference type="eggNOG" id="COG3637">
    <property type="taxonomic scope" value="Bacteria"/>
</dbReference>
<feature type="domain" description="Outer membrane protein beta-barrel" evidence="3">
    <location>
        <begin position="10"/>
        <end position="209"/>
    </location>
</feature>
<feature type="chain" id="PRO_5006601965" description="Outer membrane protein beta-barrel domain-containing protein" evidence="2">
    <location>
        <begin position="25"/>
        <end position="209"/>
    </location>
</feature>
<evidence type="ECO:0000259" key="3">
    <source>
        <dbReference type="Pfam" id="PF13505"/>
    </source>
</evidence>
<protein>
    <recommendedName>
        <fullName evidence="3">Outer membrane protein beta-barrel domain-containing protein</fullName>
    </recommendedName>
</protein>